<sequence>MKADRNLRKLQADTVRNVFANSFSEVQFGNSQVCNILYSTKEKRSISVYFHESNANRKQRTEHKFKTHLNILISSRVGLSGDLVTHTVVYYSVYFPLVSGSIGNR</sequence>
<organism evidence="1 2">
    <name type="scientific">Caerostris extrusa</name>
    <name type="common">Bark spider</name>
    <name type="synonym">Caerostris bankana</name>
    <dbReference type="NCBI Taxonomy" id="172846"/>
    <lineage>
        <taxon>Eukaryota</taxon>
        <taxon>Metazoa</taxon>
        <taxon>Ecdysozoa</taxon>
        <taxon>Arthropoda</taxon>
        <taxon>Chelicerata</taxon>
        <taxon>Arachnida</taxon>
        <taxon>Araneae</taxon>
        <taxon>Araneomorphae</taxon>
        <taxon>Entelegynae</taxon>
        <taxon>Araneoidea</taxon>
        <taxon>Araneidae</taxon>
        <taxon>Caerostris</taxon>
    </lineage>
</organism>
<accession>A0AAV4PJN6</accession>
<evidence type="ECO:0000313" key="2">
    <source>
        <dbReference type="Proteomes" id="UP001054945"/>
    </source>
</evidence>
<dbReference type="Proteomes" id="UP001054945">
    <property type="component" value="Unassembled WGS sequence"/>
</dbReference>
<dbReference type="AlphaFoldDB" id="A0AAV4PJN6"/>
<protein>
    <submittedName>
        <fullName evidence="1">Uncharacterized protein</fullName>
    </submittedName>
</protein>
<evidence type="ECO:0000313" key="1">
    <source>
        <dbReference type="EMBL" id="GIX97285.1"/>
    </source>
</evidence>
<name>A0AAV4PJN6_CAEEX</name>
<comment type="caution">
    <text evidence="1">The sequence shown here is derived from an EMBL/GenBank/DDBJ whole genome shotgun (WGS) entry which is preliminary data.</text>
</comment>
<dbReference type="EMBL" id="BPLR01004763">
    <property type="protein sequence ID" value="GIX97285.1"/>
    <property type="molecule type" value="Genomic_DNA"/>
</dbReference>
<proteinExistence type="predicted"/>
<gene>
    <name evidence="1" type="ORF">CEXT_617791</name>
</gene>
<keyword evidence="2" id="KW-1185">Reference proteome</keyword>
<reference evidence="1 2" key="1">
    <citation type="submission" date="2021-06" db="EMBL/GenBank/DDBJ databases">
        <title>Caerostris extrusa draft genome.</title>
        <authorList>
            <person name="Kono N."/>
            <person name="Arakawa K."/>
        </authorList>
    </citation>
    <scope>NUCLEOTIDE SEQUENCE [LARGE SCALE GENOMIC DNA]</scope>
</reference>